<protein>
    <recommendedName>
        <fullName evidence="2">site-specific DNA-methyltransferase (adenine-specific)</fullName>
        <ecNumber evidence="2">2.1.1.72</ecNumber>
    </recommendedName>
</protein>
<reference evidence="10" key="1">
    <citation type="journal article" date="2019" name="Int. J. Syst. Evol. Microbiol.">
        <title>The Global Catalogue of Microorganisms (GCM) 10K type strain sequencing project: providing services to taxonomists for standard genome sequencing and annotation.</title>
        <authorList>
            <consortium name="The Broad Institute Genomics Platform"/>
            <consortium name="The Broad Institute Genome Sequencing Center for Infectious Disease"/>
            <person name="Wu L."/>
            <person name="Ma J."/>
        </authorList>
    </citation>
    <scope>NUCLEOTIDE SEQUENCE [LARGE SCALE GENOMIC DNA]</scope>
    <source>
        <strain evidence="10">CGMCC 1.15461</strain>
    </source>
</reference>
<keyword evidence="10" id="KW-1185">Reference proteome</keyword>
<keyword evidence="3" id="KW-0489">Methyltransferase</keyword>
<dbReference type="InterPro" id="IPR051537">
    <property type="entry name" value="DNA_Adenine_Mtase"/>
</dbReference>
<accession>A0ABQ1JMV3</accession>
<evidence type="ECO:0000313" key="10">
    <source>
        <dbReference type="Proteomes" id="UP000615760"/>
    </source>
</evidence>
<dbReference type="PANTHER" id="PTHR42933">
    <property type="entry name" value="SLR6095 PROTEIN"/>
    <property type="match status" value="1"/>
</dbReference>
<evidence type="ECO:0000256" key="7">
    <source>
        <dbReference type="ARBA" id="ARBA00047942"/>
    </source>
</evidence>
<comment type="similarity">
    <text evidence="1">Belongs to the N(4)/N(6)-methyltransferase family.</text>
</comment>
<dbReference type="Proteomes" id="UP000615760">
    <property type="component" value="Unassembled WGS sequence"/>
</dbReference>
<comment type="caution">
    <text evidence="9">The sequence shown here is derived from an EMBL/GenBank/DDBJ whole genome shotgun (WGS) entry which is preliminary data.</text>
</comment>
<sequence length="108" mass="12175">MADKPSLAKDAIKYIDEIYEDIDKEIEEKNQHFQDIQGDLYEYLLKHTSEAGKNGQFRTPRHIIHLMAVILDPDVDGKICDLASGPAGFLVGAYQHITAEIILPFCTD</sequence>
<dbReference type="InterPro" id="IPR029063">
    <property type="entry name" value="SAM-dependent_MTases_sf"/>
</dbReference>
<proteinExistence type="inferred from homology"/>
<dbReference type="SUPFAM" id="SSF53335">
    <property type="entry name" value="S-adenosyl-L-methionine-dependent methyltransferases"/>
    <property type="match status" value="1"/>
</dbReference>
<evidence type="ECO:0000256" key="3">
    <source>
        <dbReference type="ARBA" id="ARBA00022603"/>
    </source>
</evidence>
<dbReference type="EMBL" id="BMJE01000002">
    <property type="protein sequence ID" value="GGB70310.1"/>
    <property type="molecule type" value="Genomic_DNA"/>
</dbReference>
<comment type="catalytic activity">
    <reaction evidence="7">
        <text>a 2'-deoxyadenosine in DNA + S-adenosyl-L-methionine = an N(6)-methyl-2'-deoxyadenosine in DNA + S-adenosyl-L-homocysteine + H(+)</text>
        <dbReference type="Rhea" id="RHEA:15197"/>
        <dbReference type="Rhea" id="RHEA-COMP:12418"/>
        <dbReference type="Rhea" id="RHEA-COMP:12419"/>
        <dbReference type="ChEBI" id="CHEBI:15378"/>
        <dbReference type="ChEBI" id="CHEBI:57856"/>
        <dbReference type="ChEBI" id="CHEBI:59789"/>
        <dbReference type="ChEBI" id="CHEBI:90615"/>
        <dbReference type="ChEBI" id="CHEBI:90616"/>
        <dbReference type="EC" id="2.1.1.72"/>
    </reaction>
</comment>
<name>A0ABQ1JMV3_9FLAO</name>
<evidence type="ECO:0000256" key="5">
    <source>
        <dbReference type="ARBA" id="ARBA00022691"/>
    </source>
</evidence>
<keyword evidence="5" id="KW-0949">S-adenosyl-L-methionine</keyword>
<feature type="domain" description="DNA methylase adenine-specific" evidence="8">
    <location>
        <begin position="34"/>
        <end position="99"/>
    </location>
</feature>
<gene>
    <name evidence="9" type="ORF">GCM10007424_07810</name>
</gene>
<evidence type="ECO:0000256" key="2">
    <source>
        <dbReference type="ARBA" id="ARBA00011900"/>
    </source>
</evidence>
<dbReference type="PANTHER" id="PTHR42933:SF3">
    <property type="entry name" value="TYPE I RESTRICTION ENZYME MJAVIII METHYLASE SUBUNIT"/>
    <property type="match status" value="1"/>
</dbReference>
<dbReference type="RefSeq" id="WP_188619939.1">
    <property type="nucleotide sequence ID" value="NZ_BMJE01000002.1"/>
</dbReference>
<organism evidence="9 10">
    <name type="scientific">Flavobacterium suaedae</name>
    <dbReference type="NCBI Taxonomy" id="1767027"/>
    <lineage>
        <taxon>Bacteria</taxon>
        <taxon>Pseudomonadati</taxon>
        <taxon>Bacteroidota</taxon>
        <taxon>Flavobacteriia</taxon>
        <taxon>Flavobacteriales</taxon>
        <taxon>Flavobacteriaceae</taxon>
        <taxon>Flavobacterium</taxon>
    </lineage>
</organism>
<dbReference type="EC" id="2.1.1.72" evidence="2"/>
<evidence type="ECO:0000256" key="6">
    <source>
        <dbReference type="ARBA" id="ARBA00022747"/>
    </source>
</evidence>
<evidence type="ECO:0000259" key="8">
    <source>
        <dbReference type="Pfam" id="PF02384"/>
    </source>
</evidence>
<evidence type="ECO:0000313" key="9">
    <source>
        <dbReference type="EMBL" id="GGB70310.1"/>
    </source>
</evidence>
<dbReference type="InterPro" id="IPR003356">
    <property type="entry name" value="DNA_methylase_A-5"/>
</dbReference>
<keyword evidence="6" id="KW-0680">Restriction system</keyword>
<keyword evidence="4" id="KW-0808">Transferase</keyword>
<evidence type="ECO:0000256" key="1">
    <source>
        <dbReference type="ARBA" id="ARBA00006594"/>
    </source>
</evidence>
<evidence type="ECO:0000256" key="4">
    <source>
        <dbReference type="ARBA" id="ARBA00022679"/>
    </source>
</evidence>
<dbReference type="Gene3D" id="3.40.50.150">
    <property type="entry name" value="Vaccinia Virus protein VP39"/>
    <property type="match status" value="1"/>
</dbReference>
<dbReference type="Pfam" id="PF02384">
    <property type="entry name" value="N6_Mtase"/>
    <property type="match status" value="1"/>
</dbReference>